<keyword evidence="5" id="KW-1015">Disulfide bond</keyword>
<keyword evidence="11" id="KW-1185">Reference proteome</keyword>
<evidence type="ECO:0000259" key="8">
    <source>
        <dbReference type="Pfam" id="PF00112"/>
    </source>
</evidence>
<dbReference type="GO" id="GO:0006508">
    <property type="term" value="P:proteolysis"/>
    <property type="evidence" value="ECO:0007669"/>
    <property type="project" value="UniProtKB-KW"/>
</dbReference>
<feature type="chain" id="PRO_5043354933" evidence="7">
    <location>
        <begin position="16"/>
        <end position="125"/>
    </location>
</feature>
<dbReference type="Gene3D" id="3.90.70.10">
    <property type="entry name" value="Cysteine proteinases"/>
    <property type="match status" value="1"/>
</dbReference>
<keyword evidence="3" id="KW-0378">Hydrolase</keyword>
<dbReference type="Pfam" id="PF00112">
    <property type="entry name" value="Peptidase_C1"/>
    <property type="match status" value="1"/>
</dbReference>
<feature type="domain" description="Peptidase C1A papain C-terminal" evidence="8">
    <location>
        <begin position="86"/>
        <end position="121"/>
    </location>
</feature>
<protein>
    <submittedName>
        <fullName evidence="10">Cathepsin B4</fullName>
    </submittedName>
</protein>
<accession>A0A2H1C5U8</accession>
<dbReference type="InterPro" id="IPR012599">
    <property type="entry name" value="Propeptide_C1A"/>
</dbReference>
<evidence type="ECO:0000256" key="4">
    <source>
        <dbReference type="ARBA" id="ARBA00022807"/>
    </source>
</evidence>
<comment type="caution">
    <text evidence="10">The sequence shown here is derived from an EMBL/GenBank/DDBJ whole genome shotgun (WGS) entry which is preliminary data.</text>
</comment>
<dbReference type="GO" id="GO:0004197">
    <property type="term" value="F:cysteine-type endopeptidase activity"/>
    <property type="evidence" value="ECO:0007669"/>
    <property type="project" value="InterPro"/>
</dbReference>
<gene>
    <name evidence="10" type="ORF">D915_006393</name>
</gene>
<dbReference type="InterPro" id="IPR038765">
    <property type="entry name" value="Papain-like_cys_pep_sf"/>
</dbReference>
<feature type="compositionally biased region" description="Basic residues" evidence="6">
    <location>
        <begin position="71"/>
        <end position="81"/>
    </location>
</feature>
<evidence type="ECO:0000256" key="1">
    <source>
        <dbReference type="ARBA" id="ARBA00022670"/>
    </source>
</evidence>
<keyword evidence="4" id="KW-0788">Thiol protease</keyword>
<evidence type="ECO:0000256" key="6">
    <source>
        <dbReference type="SAM" id="MobiDB-lite"/>
    </source>
</evidence>
<dbReference type="Pfam" id="PF08127">
    <property type="entry name" value="Propeptide_C1"/>
    <property type="match status" value="1"/>
</dbReference>
<evidence type="ECO:0000256" key="2">
    <source>
        <dbReference type="ARBA" id="ARBA00022729"/>
    </source>
</evidence>
<dbReference type="EMBL" id="JXXN02002642">
    <property type="protein sequence ID" value="THD22611.1"/>
    <property type="molecule type" value="Genomic_DNA"/>
</dbReference>
<evidence type="ECO:0000259" key="9">
    <source>
        <dbReference type="Pfam" id="PF08127"/>
    </source>
</evidence>
<dbReference type="SUPFAM" id="SSF54001">
    <property type="entry name" value="Cysteine proteinases"/>
    <property type="match status" value="1"/>
</dbReference>
<keyword evidence="1" id="KW-0645">Protease</keyword>
<sequence>MNWLLAFAAIVVVQAIPSSKTRFDIYSDQLIHYVNEESGASWKAARSTRFNSIEHMKQHLGALAETPEQRKSRRPTVKHHISNSDLPESFDARKQWPNCPSISEIRDQSSCGSCWVRAEVERVCQ</sequence>
<organism evidence="10 11">
    <name type="scientific">Fasciola hepatica</name>
    <name type="common">Liver fluke</name>
    <dbReference type="NCBI Taxonomy" id="6192"/>
    <lineage>
        <taxon>Eukaryota</taxon>
        <taxon>Metazoa</taxon>
        <taxon>Spiralia</taxon>
        <taxon>Lophotrochozoa</taxon>
        <taxon>Platyhelminthes</taxon>
        <taxon>Trematoda</taxon>
        <taxon>Digenea</taxon>
        <taxon>Plagiorchiida</taxon>
        <taxon>Echinostomata</taxon>
        <taxon>Echinostomatoidea</taxon>
        <taxon>Fasciolidae</taxon>
        <taxon>Fasciola</taxon>
    </lineage>
</organism>
<name>A0A2H1C5U8_FASHE</name>
<feature type="signal peptide" evidence="7">
    <location>
        <begin position="1"/>
        <end position="15"/>
    </location>
</feature>
<reference evidence="10" key="1">
    <citation type="submission" date="2019-03" db="EMBL/GenBank/DDBJ databases">
        <title>Improved annotation for the trematode Fasciola hepatica.</title>
        <authorList>
            <person name="Choi Y.-J."/>
            <person name="Martin J."/>
            <person name="Mitreva M."/>
        </authorList>
    </citation>
    <scope>NUCLEOTIDE SEQUENCE [LARGE SCALE GENOMIC DNA]</scope>
</reference>
<feature type="domain" description="Peptidase C1A propeptide" evidence="9">
    <location>
        <begin position="27"/>
        <end position="63"/>
    </location>
</feature>
<keyword evidence="2 7" id="KW-0732">Signal</keyword>
<dbReference type="Proteomes" id="UP000230066">
    <property type="component" value="Unassembled WGS sequence"/>
</dbReference>
<evidence type="ECO:0000256" key="3">
    <source>
        <dbReference type="ARBA" id="ARBA00022801"/>
    </source>
</evidence>
<evidence type="ECO:0000256" key="7">
    <source>
        <dbReference type="SAM" id="SignalP"/>
    </source>
</evidence>
<proteinExistence type="predicted"/>
<evidence type="ECO:0000313" key="11">
    <source>
        <dbReference type="Proteomes" id="UP000230066"/>
    </source>
</evidence>
<evidence type="ECO:0000256" key="5">
    <source>
        <dbReference type="ARBA" id="ARBA00023157"/>
    </source>
</evidence>
<feature type="region of interest" description="Disordered" evidence="6">
    <location>
        <begin position="64"/>
        <end position="89"/>
    </location>
</feature>
<evidence type="ECO:0000313" key="10">
    <source>
        <dbReference type="EMBL" id="THD22611.1"/>
    </source>
</evidence>
<dbReference type="InterPro" id="IPR000668">
    <property type="entry name" value="Peptidase_C1A_C"/>
</dbReference>
<dbReference type="AlphaFoldDB" id="A0A2H1C5U8"/>